<evidence type="ECO:0008006" key="9">
    <source>
        <dbReference type="Google" id="ProtNLM"/>
    </source>
</evidence>
<dbReference type="CDD" id="cd20710">
    <property type="entry name" value="NOT1_connector"/>
    <property type="match status" value="1"/>
</dbReference>
<feature type="domain" description="CCR4-NOT transcription complex subunit 1" evidence="2">
    <location>
        <begin position="1352"/>
        <end position="1493"/>
    </location>
</feature>
<feature type="domain" description="CCR4-NOT transcription complex subunit 1 TTP binding" evidence="4">
    <location>
        <begin position="673"/>
        <end position="842"/>
    </location>
</feature>
<dbReference type="EMBL" id="CAXAQS010000781">
    <property type="protein sequence ID" value="CAK9253129.1"/>
    <property type="molecule type" value="Genomic_DNA"/>
</dbReference>
<dbReference type="InterPro" id="IPR040398">
    <property type="entry name" value="Not1"/>
</dbReference>
<sequence length="1812" mass="199281">MFSFASPLASQIGFLIASLNKSNYKSLALELNQLADYGLDGSVLLLRNCLQQFDWLEGSGELQQHKWPLKLDLLSLVVKKLLRQPNAGSVFCEAVQHILSSVVTKAFLENLSTELKLSLPEQIQLGLALTDAEELSHCQAGHSFCKAKISEIYQTLTPAGLSEVLIEKILWFLRQTEGLSRHEQTFVKALPSLEPDALSSLLLTPLILHDQVHEVNCLRSFKQVATSGIFTSADMLSQLSGATSVVAVMEELGYSCTVNVEHCKEIFSMFPSLSEFDVAQIVGMVARTYKGLEDLQGTHDTFCTAFCNNGEQLSGVWSTTWNVDVLVEAISELAPGISWRSVMENLDHDGFSLPDQKGFLLLLTVYNKACQDPFPLEAVCGKVWRNGEGQLSFLKHAVSAPPEIFTFSHSSRKQAPLENIQGQKLSYGTPNCAWLSLELLEVLCSLAEMGHVGSVRALLELPLKHCPELLVLGLAQIKTEWNTIQSEILSALLPSFFASNSTAGVLHQLWVLNPEAVTRTMVEMHTSDRSYISRILDVCQELKAMNTILETAPFSLSIELAAIAARRDFLNLEKWLQDNLTIHRDSFFQACLKFLRERTLDEARVEGQLGAGVTGQRPGPILSLSLDTVNAFFKVLQVNAAQLASRDPAEELKRIKDAAIRLNPWLMSAGAASEQSQVETTYGSDVEEEANSYFQRIYIGQLSINNVVDMLQRFNMAPPDSREKAIFSCMLQSLFDEYRFFPRYPERELRITAILFGSLIKHQLVSSSPLGHALRCVLEALRKPLDSKMFSFGLAALDQFKDRLVEWPQYCNHILLITHIRETHSELVEFIERALSRVARPQQPEIVQNVMMTSTAQQHLTPAVLQPLPPLSTSTPTESLEGATGPALPSDILSSQSQFVPGKVWNSPCCCHFVCCCSNTVLHGSLQAGTPVPLLGSQSQSQAAALTPLPLQQGQPQHAALQEEKLKVGGSSSVETVKAVLSLSTLSVPSSQQQSLAPGSQPFDLGSGQKPPSSEVQDKVAFIINNIVTANLEQKAKECLEVLKEQYFTWFAQYMVMKRASIEPNFHDLYLKFLDKINSKGLQKEIIKATYENCKVLLRSELIKSSSEERSLLKNLGSWLGKLTIGRNQALRAREVDPKALITEAYEKGLMIAVIPFTSKILEPCQSSLAYQPPNPWTMGILGLLAEIYALPNLKMNLKFDIEVLYKNLGVDMKDVKPTQLLRGRTREIEGNPDFSNKDSTHVQQQLQPVAPIPPESTGGAQMLPMLSQSEVEFPQELPAPVPHPTAVVTVASLSQVSLKPELDSSCKVTASLVLYSYTSCELGLQVAMSIPNLAAYVVLNPKLATLGQQLQLSRIVPLAMERAIREIITPVVDRSVTIACMTTRELVMKDYAMEAEEAQTHQAAKLMVASLAGSLAHVTCKEPLRLAMANHLRSLLQVVNLVTEVLEQAVNLVTNDNLDLGCAVIEKAATEKALGDLDEAIGPALAMRRNQRDLAGTVYYDAAFYTGNNLARLPEALRPKPGRLTNAQQRVYEDFARLPWQHSQPTPAPAGPAPAASTLSAQAVYAGVQQASQGSFTNAGGSQPPMTTIGGIAQAAGDLLPDEVDLQAQSPLRFDNATFSWLSSMKFGIALARRVFKRLYENTTSDVHVSVHLAILESIRDVCKRVVKELTSWVIYSDDERKFNREITVGLIRSELIILTDYNLHLAKLIDGGRNKDAVDFAAYLVKTCVIDDAGVSNTEFYNVIEALGKLAAQPGSPESLQQLVEIAKSTSSASSGQGGSSTGKDDKARLTKDKKVHICCWCYSDEVGLL</sequence>
<evidence type="ECO:0000313" key="8">
    <source>
        <dbReference type="Proteomes" id="UP001497444"/>
    </source>
</evidence>
<evidence type="ECO:0000259" key="5">
    <source>
        <dbReference type="Pfam" id="PF16418"/>
    </source>
</evidence>
<dbReference type="InterPro" id="IPR038535">
    <property type="entry name" value="CNOT1_TTP_bind_sf"/>
</dbReference>
<accession>A0ABP0VFC0</accession>
<proteinExistence type="predicted"/>
<feature type="domain" description="CCR4-NOT transcription complex subunit 1 CAF1-binding" evidence="3">
    <location>
        <begin position="1009"/>
        <end position="1228"/>
    </location>
</feature>
<dbReference type="Gene3D" id="1.25.40.180">
    <property type="match status" value="1"/>
</dbReference>
<protein>
    <recommendedName>
        <fullName evidence="9">CCR4-NOT transcription complex subunit 1</fullName>
    </recommendedName>
</protein>
<dbReference type="InterPro" id="IPR032193">
    <property type="entry name" value="CNOT1_TTP_bind"/>
</dbReference>
<dbReference type="Pfam" id="PF16415">
    <property type="entry name" value="CNOT1_CAF1_bind"/>
    <property type="match status" value="1"/>
</dbReference>
<dbReference type="Pfam" id="PF25097">
    <property type="entry name" value="ARM_Cnot1"/>
    <property type="match status" value="1"/>
</dbReference>
<dbReference type="InterPro" id="IPR055454">
    <property type="entry name" value="CNOT1-like_NOT1_connector"/>
</dbReference>
<feature type="domain" description="CCR4-NOT transcription complex subunit 1-like NOT1 connector" evidence="6">
    <location>
        <begin position="1629"/>
        <end position="1771"/>
    </location>
</feature>
<reference evidence="7" key="1">
    <citation type="submission" date="2024-02" db="EMBL/GenBank/DDBJ databases">
        <authorList>
            <consortium name="ELIXIR-Norway"/>
            <consortium name="Elixir Norway"/>
        </authorList>
    </citation>
    <scope>NUCLEOTIDE SEQUENCE</scope>
</reference>
<dbReference type="InterPro" id="IPR032191">
    <property type="entry name" value="CNOT1_CAF1_bind"/>
</dbReference>
<evidence type="ECO:0000256" key="1">
    <source>
        <dbReference type="SAM" id="MobiDB-lite"/>
    </source>
</evidence>
<comment type="caution">
    <text evidence="7">The sequence shown here is derived from an EMBL/GenBank/DDBJ whole genome shotgun (WGS) entry which is preliminary data.</text>
</comment>
<feature type="region of interest" description="Disordered" evidence="1">
    <location>
        <begin position="992"/>
        <end position="1014"/>
    </location>
</feature>
<feature type="compositionally biased region" description="Low complexity" evidence="1">
    <location>
        <begin position="871"/>
        <end position="881"/>
    </location>
</feature>
<organism evidence="7 8">
    <name type="scientific">Sphagnum jensenii</name>
    <dbReference type="NCBI Taxonomy" id="128206"/>
    <lineage>
        <taxon>Eukaryota</taxon>
        <taxon>Viridiplantae</taxon>
        <taxon>Streptophyta</taxon>
        <taxon>Embryophyta</taxon>
        <taxon>Bryophyta</taxon>
        <taxon>Sphagnophytina</taxon>
        <taxon>Sphagnopsida</taxon>
        <taxon>Sphagnales</taxon>
        <taxon>Sphagnaceae</taxon>
        <taxon>Sphagnum</taxon>
    </lineage>
</organism>
<dbReference type="PANTHER" id="PTHR13162:SF8">
    <property type="entry name" value="CCR4-NOT TRANSCRIPTION COMPLEX SUBUNIT 1"/>
    <property type="match status" value="1"/>
</dbReference>
<dbReference type="Proteomes" id="UP001497444">
    <property type="component" value="Unassembled WGS sequence"/>
</dbReference>
<evidence type="ECO:0000259" key="2">
    <source>
        <dbReference type="Pfam" id="PF12842"/>
    </source>
</evidence>
<evidence type="ECO:0000259" key="6">
    <source>
        <dbReference type="Pfam" id="PF25097"/>
    </source>
</evidence>
<keyword evidence="8" id="KW-1185">Reference proteome</keyword>
<evidence type="ECO:0000313" key="7">
    <source>
        <dbReference type="EMBL" id="CAK9253129.1"/>
    </source>
</evidence>
<dbReference type="Pfam" id="PF12842">
    <property type="entry name" value="DUF3819"/>
    <property type="match status" value="1"/>
</dbReference>
<dbReference type="InterPro" id="IPR032194">
    <property type="entry name" value="CNOT1_HEAT"/>
</dbReference>
<feature type="region of interest" description="Disordered" evidence="1">
    <location>
        <begin position="866"/>
        <end position="885"/>
    </location>
</feature>
<dbReference type="Gene3D" id="1.25.40.840">
    <property type="entry name" value="CCR4-NOT transcription complex subunit 1 TTP binding domain"/>
    <property type="match status" value="1"/>
</dbReference>
<dbReference type="Pfam" id="PF16418">
    <property type="entry name" value="CNOT1_HEAT"/>
    <property type="match status" value="1"/>
</dbReference>
<gene>
    <name evidence="7" type="ORF">CSSPJE1EN1_LOCUS28507</name>
</gene>
<dbReference type="Pfam" id="PF16417">
    <property type="entry name" value="CNOT1_TTP_bind"/>
    <property type="match status" value="1"/>
</dbReference>
<evidence type="ECO:0000259" key="3">
    <source>
        <dbReference type="Pfam" id="PF16415"/>
    </source>
</evidence>
<dbReference type="InterPro" id="IPR024557">
    <property type="entry name" value="CNOT1_dom_4"/>
</dbReference>
<name>A0ABP0VFC0_9BRYO</name>
<dbReference type="PANTHER" id="PTHR13162">
    <property type="entry name" value="CCR4-NOT TRANSCRIPTION COMPLEX"/>
    <property type="match status" value="1"/>
</dbReference>
<evidence type="ECO:0000259" key="4">
    <source>
        <dbReference type="Pfam" id="PF16417"/>
    </source>
</evidence>
<feature type="domain" description="CCR4-NOT transcription complex subunit 1 HEAT repeat" evidence="5">
    <location>
        <begin position="487"/>
        <end position="637"/>
    </location>
</feature>